<comment type="similarity">
    <text evidence="3 20">Belongs to the PI3/PI4-kinase family. ATM subfamily.</text>
</comment>
<evidence type="ECO:0000256" key="3">
    <source>
        <dbReference type="ARBA" id="ARBA00010769"/>
    </source>
</evidence>
<comment type="caution">
    <text evidence="25">The sequence shown here is derived from an EMBL/GenBank/DDBJ whole genome shotgun (WGS) entry which is preliminary data.</text>
</comment>
<evidence type="ECO:0000256" key="21">
    <source>
        <dbReference type="SAM" id="MobiDB-lite"/>
    </source>
</evidence>
<evidence type="ECO:0000256" key="9">
    <source>
        <dbReference type="ARBA" id="ARBA00022679"/>
    </source>
</evidence>
<dbReference type="InterPro" id="IPR011009">
    <property type="entry name" value="Kinase-like_dom_sf"/>
</dbReference>
<dbReference type="GO" id="GO:0006281">
    <property type="term" value="P:DNA repair"/>
    <property type="evidence" value="ECO:0007669"/>
    <property type="project" value="InterPro"/>
</dbReference>
<dbReference type="GO" id="GO:0035556">
    <property type="term" value="P:intracellular signal transduction"/>
    <property type="evidence" value="ECO:0007669"/>
    <property type="project" value="UniProtKB-ARBA"/>
</dbReference>
<dbReference type="SUPFAM" id="SSF56112">
    <property type="entry name" value="Protein kinase-like (PK-like)"/>
    <property type="match status" value="1"/>
</dbReference>
<keyword evidence="14 20" id="KW-0156">Chromatin regulator</keyword>
<dbReference type="PROSITE" id="PS51189">
    <property type="entry name" value="FAT"/>
    <property type="match status" value="1"/>
</dbReference>
<dbReference type="Pfam" id="PF11640">
    <property type="entry name" value="TAN"/>
    <property type="match status" value="1"/>
</dbReference>
<comment type="catalytic activity">
    <reaction evidence="18 20">
        <text>L-threonyl-[protein] + ATP = O-phospho-L-threonyl-[protein] + ADP + H(+)</text>
        <dbReference type="Rhea" id="RHEA:46608"/>
        <dbReference type="Rhea" id="RHEA-COMP:11060"/>
        <dbReference type="Rhea" id="RHEA-COMP:11605"/>
        <dbReference type="ChEBI" id="CHEBI:15378"/>
        <dbReference type="ChEBI" id="CHEBI:30013"/>
        <dbReference type="ChEBI" id="CHEBI:30616"/>
        <dbReference type="ChEBI" id="CHEBI:61977"/>
        <dbReference type="ChEBI" id="CHEBI:456216"/>
        <dbReference type="EC" id="2.7.11.1"/>
    </reaction>
</comment>
<dbReference type="PANTHER" id="PTHR37079">
    <property type="entry name" value="SERINE/THREONINE-PROTEIN KINASE ATM"/>
    <property type="match status" value="1"/>
</dbReference>
<dbReference type="PROSITE" id="PS51190">
    <property type="entry name" value="FATC"/>
    <property type="match status" value="1"/>
</dbReference>
<keyword evidence="8 20" id="KW-0723">Serine/threonine-protein kinase</keyword>
<dbReference type="OrthoDB" id="381190at2759"/>
<evidence type="ECO:0000313" key="25">
    <source>
        <dbReference type="EMBL" id="TVY84871.1"/>
    </source>
</evidence>
<dbReference type="Pfam" id="PF00454">
    <property type="entry name" value="PI3_PI4_kinase"/>
    <property type="match status" value="1"/>
</dbReference>
<keyword evidence="13 20" id="KW-0067">ATP-binding</keyword>
<organism evidence="25 26">
    <name type="scientific">Lachnellula suecica</name>
    <dbReference type="NCBI Taxonomy" id="602035"/>
    <lineage>
        <taxon>Eukaryota</taxon>
        <taxon>Fungi</taxon>
        <taxon>Dikarya</taxon>
        <taxon>Ascomycota</taxon>
        <taxon>Pezizomycotina</taxon>
        <taxon>Leotiomycetes</taxon>
        <taxon>Helotiales</taxon>
        <taxon>Lachnaceae</taxon>
        <taxon>Lachnellula</taxon>
    </lineage>
</organism>
<dbReference type="InterPro" id="IPR038980">
    <property type="entry name" value="ATM_plant"/>
</dbReference>
<dbReference type="Gene3D" id="1.10.1070.11">
    <property type="entry name" value="Phosphatidylinositol 3-/4-kinase, catalytic domain"/>
    <property type="match status" value="1"/>
</dbReference>
<evidence type="ECO:0000259" key="24">
    <source>
        <dbReference type="PROSITE" id="PS51190"/>
    </source>
</evidence>
<dbReference type="GO" id="GO:0005634">
    <property type="term" value="C:nucleus"/>
    <property type="evidence" value="ECO:0007669"/>
    <property type="project" value="UniProtKB-SubCell"/>
</dbReference>
<sequence length="2956" mass="329620">MGGTDGDSGDIRLSAVLDSIRSKSIMPRANGIKGTQLRLLHAGPYPNFIEDLKTLFDPNKSANTSVLTDKAYHKVYESLFQAALLDKAAFMSAKRNTKATATTRLTACADALRIVVKAGVSKLKPKTVEAVIDHITQTLPTTEDEYCQPLAQHYLKALSIVFEYPPNVEHLKNNTWLEVVDFCVQGINQYTNDHDGEHSSSTRALSGLGTANSSASNNHTQNRGSSMSRQNAEDLLQALHLLISAPTAPIADRFTEVMSTAVLFLQTQGASVSQMHQLAFSIVNDVLSYTCLDQTSFSQSVALDIIPVICRFWQGKVVSKDEMLNSVRDEMLIFLFAVHPHLERSLIDEETEGTLTMLEDLSDILKSDYARRSDRDQLQLDDLEMLDLGAETSKTSPFSLDTFRLRPHNSRAERNWGTLQAIGILERLISFGHARTKQADRSGIQDLDEHPRKRQRLPQSSDRLFKSLKFSDEKSRISGLQILPFILQDCQLSTRSLEEMIEQLRLCASDKRGTIASWALIAIASCTFQKAIRDISSASWIGVWHLGARLLTFSTTCRAAALQLHSILAKKLVDYHSIGDDVNAIITAADVSGPAIICDSAISLMTHLLNARVTEAPGASLVTSQHTIRWLFTRWNPADRSFAAHYAVHVQPLYIANLLRTCLGLHRMSMPADYILPCGRLVQAWEQCLHSRAVIRYLLLLDRTEPSTTIPCIMCPTHGISEDLAYALDSSHFQSTRKLILELLLPKCSGLLQSWKAYTVDRLSILSLETFRSAVYSCITILLSMAHFSQSGLPQLHHLETSVQDFYKEIVAFLSEAEARDPDGIRAFNETLLQCVQPYLPSCGSSGFSQFVKKNSHLFDFLALLGESSSVRRFVITPLVSPEIDDPMDTDDEFSTQQSRGGSDLQKSTVPRRVLALDMSPASFYLVTFEHLLLVNALKSTPDLAGSVPSALIDELVALSNEELLLSRSLVHEMLDSGLTIDISDACRLLQRCGLVLESSEFITSEVALVLCLDVLVGLAHLWSTEDISGDLAGLATDLYAYFYEMLEERALTKHSIAVEVQEGIARLLFLSLQRSPNLGEELSVPSARSNLFNLLKMGPAQVKFYIGDRIPSAFQIFLLEDHDKMIVDILEILPSDPDFIEGISFRLYVLAKLASEWPTLLRRCLYHLFETAGSIPKCLGHTTRCLSDVSSALKLDSAQDLFALFASQLLYTWLEVSEDVKNIPFQIFGFSSLQDLIHDAKGEITGLMMMRGQDEGIQQIAEILQVKEDDLLKDCFAKVMAYTIAYDVSVPPSSSGEKRATGESRVKKRLGQETFFEHINLHFADITALFFSISDPHDNVVKYLSRHKDLEYAVKIMTEIKTTSSSTLRLPPNQQPTFRDRYLFTQIEHLCSRTEFDSHGIYNPALVTFIARKLFDTIHPALGSLHACSVLRRVRALISLAGESAVTGYPLEVFLQTVRPFINDPQCADDAIGIVQYLMTHGSEHLLRAPSFFAGVTLAIFGSLRAFLKAGRASSTQESQHKTTVSRVQEFQKWLVSFLESYDSPMLESLPRKNLRKLLRAASNTEWMGNAESGTPESELLVRLLQDEQITGKLLSKPSRELALNTLCSDFQSPASFRTDILGDDESANANAVVVWKSCKGKSPGRGYISWAGRVLGRAFAASGHTHLELLRESSSSEIRDLSPPSEEKVDSSVCVLSLLQGLIHGYNELHAGLAETALRVIMTTSDEILRDTCRKALTLGLYIASDWGHYQAPPSETLDSLRIESENDPYSIDGIFRESWLRDLTLALARSVPDDILLYALVPIVKRVPHFAEQAFPFIVHLALSSPYRTQHTAKKHLSKAFMDCFEDVPDVEKNNLKVLINAILYLRTQPLPKESSSADRSHWLEIDYLMAAGAATRCGMFKTALLFAEEYCSAPSKSSRRSSVNHSLEQTEMPTELLLTIFQNIDDPDLYYGVKQKANLRTILARSEHERDGPKSLAFRSAQYDSHFRRQDPTSNNDAQALVKALDNLSLSGLSHSLLQAQQSAGMSADSLDSMFRTARKLEQWDLPVPTSCANNAVTIYKAFQSIQTAVDHGTILQALNEGFDCTMDTLMKQDLGANSLHDSLQTLATLVEMDEVLSTQGSEEFENLLTRFQNRAIWMKIGRFDDMSQILSCRGTTLSTLSQRLQLQNLLNVEMVDTRLVEVRTALLASTLNRAHNALQESLSIATYLMDLVAPCQQISLNVDISIQVEAANALWDQGESSSSISMLQSLDDSGALKKQDIPVARSDLLSKIGHQVSEARLEKADQIISNYLKPALGELNGKTSGAEAGQVFHQFAMFCDQQLQDSGGREDLERLRKMRQTKSDECLKLDKMIKTTKSTTERETLRKKYSETRAWLKLDEEELQRHNSNRDQFLGQSLENYLLALAASDEHDSVALRFAALWLEHAEESTANNAVLKHLKHVPSRKLASLMNQLTSRLQSNDTRFQELLFSLVMRICTEHPYHGMYTIFSGTQSKPRPEDEAAISRHKSTKDVGRNLRSGKAALIWEAIISINQAYVNLAKEKDDQKYKSGRKVAVKESRAAGILEAHFRKYRIPPPTMPIPLAADLDYSKIPTMNRLDPVMAIASGVSTPKIITILGSNGARFKQLVKGGHDDLRQDAIMEQVFEQVSELLKSSRSTRQRDLKIRTYKVVPLTANAGIMEFVANTVPLHEYLMPAHERYFPKDLKGNVCRKEIGLVQQKSAETRVKTFRSVAEKFHPVMRYFFTENFTDPDEWFVKRLAYTRTTAAISMLGHVLGLGDRHGHNILLDAQSGEVVHIDLGVAFEAGRILPVPELVPFRLTRDIVDGMGITKTEGVFRRCCEFILEALRGESHSIMAILDVLRYDPLHSWSISPVRIAKLQEGQSAAPVANVVERTKEAVNEPGEAERALTVVQRKLSSGTGNVTATVSDLIIQATDERNLAVLYSGWAAYA</sequence>
<keyword evidence="16 20" id="KW-0539">Nucleus</keyword>
<dbReference type="PANTHER" id="PTHR37079:SF4">
    <property type="entry name" value="SERINE_THREONINE-PROTEIN KINASE ATM"/>
    <property type="match status" value="1"/>
</dbReference>
<dbReference type="Gene3D" id="3.30.1010.10">
    <property type="entry name" value="Phosphatidylinositol 3-kinase Catalytic Subunit, Chain A, domain 4"/>
    <property type="match status" value="1"/>
</dbReference>
<evidence type="ECO:0000313" key="26">
    <source>
        <dbReference type="Proteomes" id="UP000469558"/>
    </source>
</evidence>
<evidence type="ECO:0000256" key="20">
    <source>
        <dbReference type="RuleBase" id="RU365027"/>
    </source>
</evidence>
<evidence type="ECO:0000256" key="14">
    <source>
        <dbReference type="ARBA" id="ARBA00022853"/>
    </source>
</evidence>
<evidence type="ECO:0000256" key="11">
    <source>
        <dbReference type="ARBA" id="ARBA00022763"/>
    </source>
</evidence>
<dbReference type="CDD" id="cd05171">
    <property type="entry name" value="PIKKc_ATM"/>
    <property type="match status" value="1"/>
</dbReference>
<dbReference type="InterPro" id="IPR000403">
    <property type="entry name" value="PI3/4_kinase_cat_dom"/>
</dbReference>
<dbReference type="InterPro" id="IPR044107">
    <property type="entry name" value="PIKKc_ATM"/>
</dbReference>
<keyword evidence="9 20" id="KW-0808">Transferase</keyword>
<evidence type="ECO:0000256" key="4">
    <source>
        <dbReference type="ARBA" id="ARBA00011370"/>
    </source>
</evidence>
<evidence type="ECO:0000256" key="18">
    <source>
        <dbReference type="ARBA" id="ARBA00047899"/>
    </source>
</evidence>
<dbReference type="InterPro" id="IPR014009">
    <property type="entry name" value="PIK_FAT"/>
</dbReference>
<evidence type="ECO:0000256" key="5">
    <source>
        <dbReference type="ARBA" id="ARBA00012513"/>
    </source>
</evidence>
<evidence type="ECO:0000256" key="10">
    <source>
        <dbReference type="ARBA" id="ARBA00022741"/>
    </source>
</evidence>
<protein>
    <recommendedName>
        <fullName evidence="6 20">Serine/threonine-protein kinase Tel1</fullName>
        <ecNumber evidence="5 20">2.7.11.1</ecNumber>
    </recommendedName>
</protein>
<dbReference type="SMART" id="SM01342">
    <property type="entry name" value="TAN"/>
    <property type="match status" value="1"/>
</dbReference>
<dbReference type="GO" id="GO:0005524">
    <property type="term" value="F:ATP binding"/>
    <property type="evidence" value="ECO:0007669"/>
    <property type="project" value="UniProtKB-KW"/>
</dbReference>
<evidence type="ECO:0000256" key="13">
    <source>
        <dbReference type="ARBA" id="ARBA00022840"/>
    </source>
</evidence>
<dbReference type="SMART" id="SM01343">
    <property type="entry name" value="FATC"/>
    <property type="match status" value="1"/>
</dbReference>
<evidence type="ECO:0000256" key="1">
    <source>
        <dbReference type="ARBA" id="ARBA00004123"/>
    </source>
</evidence>
<name>A0A8T9CHC4_9HELO</name>
<comment type="subcellular location">
    <subcellularLocation>
        <location evidence="2 20">Chromosome</location>
        <location evidence="2 20">Telomere</location>
    </subcellularLocation>
    <subcellularLocation>
        <location evidence="1 20">Nucleus</location>
    </subcellularLocation>
</comment>
<reference evidence="25 26" key="1">
    <citation type="submission" date="2018-05" db="EMBL/GenBank/DDBJ databases">
        <title>Genome sequencing and assembly of the regulated plant pathogen Lachnellula willkommii and related sister species for the development of diagnostic species identification markers.</title>
        <authorList>
            <person name="Giroux E."/>
            <person name="Bilodeau G."/>
        </authorList>
    </citation>
    <scope>NUCLEOTIDE SEQUENCE [LARGE SCALE GENOMIC DNA]</scope>
    <source>
        <strain evidence="25 26">CBS 268.59</strain>
    </source>
</reference>
<dbReference type="EMBL" id="QGMK01000048">
    <property type="protein sequence ID" value="TVY84871.1"/>
    <property type="molecule type" value="Genomic_DNA"/>
</dbReference>
<comment type="function">
    <text evidence="17 20">Serine/threonine protein kinase which activates checkpoint signaling upon genotoxic stresses such as ionizing radiation (IR), ultraviolet light (UV), or DNA replication stalling, thereby acting as a DNA damage sensor. Recognizes the substrate consensus sequence [ST]-Q. Phosphorylates histone H2A to form H2AS128ph (gamma-H2A) at sites of DNA damage, involved in the regulation of DNA damage response mechanism. Required for the control of telomere length and genome stability.</text>
</comment>
<feature type="compositionally biased region" description="Acidic residues" evidence="21">
    <location>
        <begin position="885"/>
        <end position="894"/>
    </location>
</feature>
<gene>
    <name evidence="25" type="primary">TEL1</name>
    <name evidence="25" type="ORF">LSUE1_G000683</name>
</gene>
<evidence type="ECO:0000256" key="12">
    <source>
        <dbReference type="ARBA" id="ARBA00022777"/>
    </source>
</evidence>
<evidence type="ECO:0000256" key="7">
    <source>
        <dbReference type="ARBA" id="ARBA00022454"/>
    </source>
</evidence>
<dbReference type="PROSITE" id="PS00915">
    <property type="entry name" value="PI3_4_KINASE_1"/>
    <property type="match status" value="1"/>
</dbReference>
<evidence type="ECO:0000256" key="15">
    <source>
        <dbReference type="ARBA" id="ARBA00022895"/>
    </source>
</evidence>
<keyword evidence="10 20" id="KW-0547">Nucleotide-binding</keyword>
<dbReference type="PROSITE" id="PS50290">
    <property type="entry name" value="PI3_4_KINASE_3"/>
    <property type="match status" value="1"/>
</dbReference>
<dbReference type="GO" id="GO:0000781">
    <property type="term" value="C:chromosome, telomeric region"/>
    <property type="evidence" value="ECO:0007669"/>
    <property type="project" value="UniProtKB-SubCell"/>
</dbReference>
<feature type="compositionally biased region" description="Polar residues" evidence="21">
    <location>
        <begin position="895"/>
        <end position="907"/>
    </location>
</feature>
<feature type="region of interest" description="Disordered" evidence="21">
    <location>
        <begin position="885"/>
        <end position="907"/>
    </location>
</feature>
<evidence type="ECO:0000256" key="6">
    <source>
        <dbReference type="ARBA" id="ARBA00014619"/>
    </source>
</evidence>
<feature type="domain" description="FATC" evidence="24">
    <location>
        <begin position="2924"/>
        <end position="2956"/>
    </location>
</feature>
<dbReference type="SMART" id="SM00146">
    <property type="entry name" value="PI3Kc"/>
    <property type="match status" value="1"/>
</dbReference>
<feature type="domain" description="PI3K/PI4K catalytic" evidence="22">
    <location>
        <begin position="2603"/>
        <end position="2915"/>
    </location>
</feature>
<dbReference type="Proteomes" id="UP000469558">
    <property type="component" value="Unassembled WGS sequence"/>
</dbReference>
<evidence type="ECO:0000259" key="23">
    <source>
        <dbReference type="PROSITE" id="PS51189"/>
    </source>
</evidence>
<keyword evidence="7 20" id="KW-0158">Chromosome</keyword>
<keyword evidence="26" id="KW-1185">Reference proteome</keyword>
<dbReference type="FunFam" id="3.30.1010.10:FF:000019">
    <property type="entry name" value="Serine/threonine-protein kinase Tel1"/>
    <property type="match status" value="1"/>
</dbReference>
<dbReference type="InterPro" id="IPR021668">
    <property type="entry name" value="TAN"/>
</dbReference>
<comment type="catalytic activity">
    <reaction evidence="19">
        <text>L-seryl-[protein] + ATP = O-phospho-L-seryl-[protein] + ADP + H(+)</text>
        <dbReference type="Rhea" id="RHEA:17989"/>
        <dbReference type="Rhea" id="RHEA-COMP:9863"/>
        <dbReference type="Rhea" id="RHEA-COMP:11604"/>
        <dbReference type="ChEBI" id="CHEBI:15378"/>
        <dbReference type="ChEBI" id="CHEBI:29999"/>
        <dbReference type="ChEBI" id="CHEBI:30616"/>
        <dbReference type="ChEBI" id="CHEBI:83421"/>
        <dbReference type="ChEBI" id="CHEBI:456216"/>
        <dbReference type="EC" id="2.7.11.1"/>
    </reaction>
</comment>
<dbReference type="GO" id="GO:0004674">
    <property type="term" value="F:protein serine/threonine kinase activity"/>
    <property type="evidence" value="ECO:0007669"/>
    <property type="project" value="UniProtKB-KW"/>
</dbReference>
<evidence type="ECO:0000256" key="19">
    <source>
        <dbReference type="ARBA" id="ARBA00048679"/>
    </source>
</evidence>
<accession>A0A8T9CHC4</accession>
<dbReference type="PROSITE" id="PS00916">
    <property type="entry name" value="PI3_4_KINASE_2"/>
    <property type="match status" value="1"/>
</dbReference>
<feature type="region of interest" description="Disordered" evidence="21">
    <location>
        <begin position="193"/>
        <end position="229"/>
    </location>
</feature>
<evidence type="ECO:0000259" key="22">
    <source>
        <dbReference type="PROSITE" id="PS50290"/>
    </source>
</evidence>
<dbReference type="InterPro" id="IPR036940">
    <property type="entry name" value="PI3/4_kinase_cat_sf"/>
</dbReference>
<keyword evidence="15 20" id="KW-0779">Telomere</keyword>
<evidence type="ECO:0000256" key="8">
    <source>
        <dbReference type="ARBA" id="ARBA00022527"/>
    </source>
</evidence>
<dbReference type="InterPro" id="IPR003152">
    <property type="entry name" value="FATC_dom"/>
</dbReference>
<proteinExistence type="inferred from homology"/>
<evidence type="ECO:0000256" key="2">
    <source>
        <dbReference type="ARBA" id="ARBA00004574"/>
    </source>
</evidence>
<dbReference type="EC" id="2.7.11.1" evidence="5 20"/>
<comment type="subunit">
    <text evidence="4">Associates with DNA double-strand breaks.</text>
</comment>
<feature type="domain" description="FAT" evidence="23">
    <location>
        <begin position="1893"/>
        <end position="2499"/>
    </location>
</feature>
<dbReference type="Pfam" id="PF02260">
    <property type="entry name" value="FATC"/>
    <property type="match status" value="1"/>
</dbReference>
<dbReference type="InterPro" id="IPR018936">
    <property type="entry name" value="PI3/4_kinase_CS"/>
</dbReference>
<evidence type="ECO:0000256" key="17">
    <source>
        <dbReference type="ARBA" id="ARBA00025079"/>
    </source>
</evidence>
<dbReference type="GO" id="GO:0006325">
    <property type="term" value="P:chromatin organization"/>
    <property type="evidence" value="ECO:0007669"/>
    <property type="project" value="UniProtKB-KW"/>
</dbReference>
<keyword evidence="11 20" id="KW-0227">DNA damage</keyword>
<feature type="compositionally biased region" description="Polar residues" evidence="21">
    <location>
        <begin position="201"/>
        <end position="229"/>
    </location>
</feature>
<evidence type="ECO:0000256" key="16">
    <source>
        <dbReference type="ARBA" id="ARBA00023242"/>
    </source>
</evidence>
<keyword evidence="12 20" id="KW-0418">Kinase</keyword>